<dbReference type="AlphaFoldDB" id="A0A9J7JEE4"/>
<dbReference type="PANTHER" id="PTHR17920:SF3">
    <property type="entry name" value="TRANSMEMBRANE AND COILED-COIL DOMAIN-CONTAINING PROTEIN 4"/>
    <property type="match status" value="1"/>
</dbReference>
<sequence length="528" mass="56286">MATSNRPHSRQPLTAEPAAEAVSQPLGQELTEANRFAYAALCGISLSQLFPEPEQSPFCTELVTGLVKWLHLSEAVLPTMTAFASGLGGEEADIFAQTLLKDPILKGDPSAVTQDLLSFSLKDGHYDARARVLVCHVTSLLQVPMEELDILEEAFLESLRDTKEEESETAEASRKKKEKQRKWKRYLLIGLATVGGGAVIGVTGGLAAPLVAAGAATIIGSAGAAALGSVAGIAVMTSLFGAAGAGLTGYKMKKRVGAIEEFMFLPLTEGRQLHITIAITGWLGSGIYRTFSAPWTALARSQEQYCLAWEAKYLMELGNALETILSGLANMVAQEALKYTVLSGSHLPRYRGCPDLAGFPPQCCQCHRQSLGRMSSPVGRGWQAPGTHPPLTAAGPETCHLDWVQPGSQSHLLLSPRDGPGRRLPRDHRGCGSSGCTSRRGPQVLGTIPEGGVWKNRQWLLQGRLVAELRVPHVFRAAPGGRPPARAAAGPEDGERRPVLSGQRALGLCQANGCHPQDCGHPNQARLG</sequence>
<evidence type="ECO:0000256" key="1">
    <source>
        <dbReference type="ARBA" id="ARBA00004141"/>
    </source>
</evidence>
<gene>
    <name evidence="8" type="primary">Tmco4</name>
</gene>
<comment type="subcellular location">
    <subcellularLocation>
        <location evidence="1">Membrane</location>
        <topology evidence="1">Multi-pass membrane protein</topology>
    </subcellularLocation>
</comment>
<dbReference type="PANTHER" id="PTHR17920">
    <property type="entry name" value="TRANSMEMBRANE AND COILED-COIL DOMAIN-CONTAINING PROTEIN 4 TMCO4"/>
    <property type="match status" value="1"/>
</dbReference>
<name>A0A9J7JEE4_CRIGR</name>
<organism evidence="7 8">
    <name type="scientific">Cricetulus griseus</name>
    <name type="common">Chinese hamster</name>
    <name type="synonym">Cricetulus barabensis griseus</name>
    <dbReference type="NCBI Taxonomy" id="10029"/>
    <lineage>
        <taxon>Eukaryota</taxon>
        <taxon>Metazoa</taxon>
        <taxon>Chordata</taxon>
        <taxon>Craniata</taxon>
        <taxon>Vertebrata</taxon>
        <taxon>Euteleostomi</taxon>
        <taxon>Mammalia</taxon>
        <taxon>Eutheria</taxon>
        <taxon>Euarchontoglires</taxon>
        <taxon>Glires</taxon>
        <taxon>Rodentia</taxon>
        <taxon>Myomorpha</taxon>
        <taxon>Muroidea</taxon>
        <taxon>Cricetidae</taxon>
        <taxon>Cricetinae</taxon>
        <taxon>Cricetulus</taxon>
    </lineage>
</organism>
<feature type="transmembrane region" description="Helical" evidence="6">
    <location>
        <begin position="186"/>
        <end position="212"/>
    </location>
</feature>
<protein>
    <submittedName>
        <fullName evidence="8">Transmembrane and coiled-coil domain-containing protein 4 isoform X5</fullName>
    </submittedName>
</protein>
<feature type="region of interest" description="Disordered" evidence="5">
    <location>
        <begin position="1"/>
        <end position="22"/>
    </location>
</feature>
<feature type="compositionally biased region" description="Low complexity" evidence="5">
    <location>
        <begin position="477"/>
        <end position="491"/>
    </location>
</feature>
<evidence type="ECO:0000313" key="7">
    <source>
        <dbReference type="Proteomes" id="UP001108280"/>
    </source>
</evidence>
<dbReference type="Proteomes" id="UP001108280">
    <property type="component" value="Chromosome 2"/>
</dbReference>
<proteinExistence type="predicted"/>
<keyword evidence="7" id="KW-1185">Reference proteome</keyword>
<keyword evidence="4 6" id="KW-0472">Membrane</keyword>
<keyword evidence="2 6" id="KW-0812">Transmembrane</keyword>
<evidence type="ECO:0000256" key="4">
    <source>
        <dbReference type="ARBA" id="ARBA00023136"/>
    </source>
</evidence>
<dbReference type="Pfam" id="PF05277">
    <property type="entry name" value="DUF726"/>
    <property type="match status" value="1"/>
</dbReference>
<evidence type="ECO:0000256" key="3">
    <source>
        <dbReference type="ARBA" id="ARBA00022989"/>
    </source>
</evidence>
<evidence type="ECO:0000256" key="2">
    <source>
        <dbReference type="ARBA" id="ARBA00022692"/>
    </source>
</evidence>
<accession>A0A9J7JEE4</accession>
<feature type="region of interest" description="Disordered" evidence="5">
    <location>
        <begin position="477"/>
        <end position="500"/>
    </location>
</feature>
<evidence type="ECO:0000256" key="6">
    <source>
        <dbReference type="SAM" id="Phobius"/>
    </source>
</evidence>
<dbReference type="GO" id="GO:0016020">
    <property type="term" value="C:membrane"/>
    <property type="evidence" value="ECO:0007669"/>
    <property type="project" value="UniProtKB-SubCell"/>
</dbReference>
<reference evidence="8" key="3">
    <citation type="submission" date="2025-08" db="UniProtKB">
        <authorList>
            <consortium name="RefSeq"/>
        </authorList>
    </citation>
    <scope>IDENTIFICATION</scope>
    <source>
        <strain evidence="8">17A/GY</strain>
        <tissue evidence="8">Liver</tissue>
    </source>
</reference>
<reference evidence="7" key="2">
    <citation type="journal article" date="2020" name="Biotechnol. Bioeng.">
        <title>Chromosome-scale scaffolds for the Chinese hamster reference genome assembly to facilitate the study of the CHO epigenome.</title>
        <authorList>
            <person name="Hilliard W."/>
            <person name="MacDonald M."/>
            <person name="Lee K.H."/>
        </authorList>
    </citation>
    <scope>NUCLEOTIDE SEQUENCE [LARGE SCALE GENOMIC DNA]</scope>
    <source>
        <strain evidence="7">17A/GY</strain>
    </source>
</reference>
<evidence type="ECO:0000313" key="8">
    <source>
        <dbReference type="RefSeq" id="XP_027255625.1"/>
    </source>
</evidence>
<keyword evidence="3 6" id="KW-1133">Transmembrane helix</keyword>
<feature type="region of interest" description="Disordered" evidence="5">
    <location>
        <begin position="416"/>
        <end position="444"/>
    </location>
</feature>
<feature type="transmembrane region" description="Helical" evidence="6">
    <location>
        <begin position="218"/>
        <end position="245"/>
    </location>
</feature>
<dbReference type="GeneID" id="100753234"/>
<dbReference type="InterPro" id="IPR007941">
    <property type="entry name" value="DUF726"/>
</dbReference>
<evidence type="ECO:0000256" key="5">
    <source>
        <dbReference type="SAM" id="MobiDB-lite"/>
    </source>
</evidence>
<dbReference type="RefSeq" id="XP_027255625.1">
    <property type="nucleotide sequence ID" value="XM_027399824.2"/>
</dbReference>
<reference evidence="7" key="1">
    <citation type="journal article" date="2018" name="Biotechnol. Bioeng.">
        <title>A reference genome of the Chinese hamster based on a hybrid assembly strategy.</title>
        <authorList>
            <person name="Rupp O."/>
            <person name="MacDonald M.L."/>
            <person name="Li S."/>
            <person name="Dhiman H."/>
            <person name="Polson S."/>
            <person name="Griep S."/>
            <person name="Heffner K."/>
            <person name="Hernandez I."/>
            <person name="Brinkrolf K."/>
            <person name="Jadhav V."/>
            <person name="Samoudi M."/>
            <person name="Hao H."/>
            <person name="Kingham B."/>
            <person name="Goesmann A."/>
            <person name="Betenbaugh M.J."/>
            <person name="Lewis N.E."/>
            <person name="Borth N."/>
            <person name="Lee K.H."/>
        </authorList>
    </citation>
    <scope>NUCLEOTIDE SEQUENCE [LARGE SCALE GENOMIC DNA]</scope>
    <source>
        <strain evidence="7">17A/GY</strain>
    </source>
</reference>
<dbReference type="CTD" id="255104"/>